<comment type="caution">
    <text evidence="1">The sequence shown here is derived from an EMBL/GenBank/DDBJ whole genome shotgun (WGS) entry which is preliminary data.</text>
</comment>
<name>A0AAV4W7U9_CAEEX</name>
<organism evidence="1 2">
    <name type="scientific">Caerostris extrusa</name>
    <name type="common">Bark spider</name>
    <name type="synonym">Caerostris bankana</name>
    <dbReference type="NCBI Taxonomy" id="172846"/>
    <lineage>
        <taxon>Eukaryota</taxon>
        <taxon>Metazoa</taxon>
        <taxon>Ecdysozoa</taxon>
        <taxon>Arthropoda</taxon>
        <taxon>Chelicerata</taxon>
        <taxon>Arachnida</taxon>
        <taxon>Araneae</taxon>
        <taxon>Araneomorphae</taxon>
        <taxon>Entelegynae</taxon>
        <taxon>Araneoidea</taxon>
        <taxon>Araneidae</taxon>
        <taxon>Caerostris</taxon>
    </lineage>
</organism>
<reference evidence="1 2" key="1">
    <citation type="submission" date="2021-06" db="EMBL/GenBank/DDBJ databases">
        <title>Caerostris extrusa draft genome.</title>
        <authorList>
            <person name="Kono N."/>
            <person name="Arakawa K."/>
        </authorList>
    </citation>
    <scope>NUCLEOTIDE SEQUENCE [LARGE SCALE GENOMIC DNA]</scope>
</reference>
<dbReference type="EMBL" id="BPLR01015736">
    <property type="protein sequence ID" value="GIY78279.1"/>
    <property type="molecule type" value="Genomic_DNA"/>
</dbReference>
<accession>A0AAV4W7U9</accession>
<dbReference type="AlphaFoldDB" id="A0AAV4W7U9"/>
<gene>
    <name evidence="1" type="ORF">CEXT_626351</name>
</gene>
<keyword evidence="2" id="KW-1185">Reference proteome</keyword>
<sequence>MSRRRKKREKKRLDKSSFRNITFDNRAIGKVEVLGEKGPFLLSKAILRYGMPFGKIKTSHVSDNRWAIGNKGNIDSQLQKSVNPIVRVLYLNSPALFGLLFYKDGSSPERQRILRVMFSNKKCYCMISFPKTYPNRYLAQEGAWQPLMLEVGNKKY</sequence>
<evidence type="ECO:0000313" key="2">
    <source>
        <dbReference type="Proteomes" id="UP001054945"/>
    </source>
</evidence>
<proteinExistence type="predicted"/>
<protein>
    <submittedName>
        <fullName evidence="1">Uncharacterized protein</fullName>
    </submittedName>
</protein>
<evidence type="ECO:0000313" key="1">
    <source>
        <dbReference type="EMBL" id="GIY78279.1"/>
    </source>
</evidence>
<dbReference type="Proteomes" id="UP001054945">
    <property type="component" value="Unassembled WGS sequence"/>
</dbReference>